<dbReference type="InterPro" id="IPR001841">
    <property type="entry name" value="Znf_RING"/>
</dbReference>
<dbReference type="InterPro" id="IPR051188">
    <property type="entry name" value="PHD-type_Zinc_Finger"/>
</dbReference>
<evidence type="ECO:0000256" key="10">
    <source>
        <dbReference type="SAM" id="MobiDB-lite"/>
    </source>
</evidence>
<evidence type="ECO:0000256" key="3">
    <source>
        <dbReference type="ARBA" id="ARBA00022679"/>
    </source>
</evidence>
<evidence type="ECO:0000256" key="1">
    <source>
        <dbReference type="ARBA" id="ARBA00004123"/>
    </source>
</evidence>
<evidence type="ECO:0000256" key="2">
    <source>
        <dbReference type="ARBA" id="ARBA00004906"/>
    </source>
</evidence>
<dbReference type="Gene3D" id="3.30.40.10">
    <property type="entry name" value="Zinc/RING finger domain, C3HC4 (zinc finger)"/>
    <property type="match status" value="2"/>
</dbReference>
<dbReference type="InterPro" id="IPR042013">
    <property type="entry name" value="PHF7/G2E3_ePHD"/>
</dbReference>
<dbReference type="Pfam" id="PF13771">
    <property type="entry name" value="zf-HC5HC2H"/>
    <property type="match status" value="1"/>
</dbReference>
<feature type="region of interest" description="Disordered" evidence="10">
    <location>
        <begin position="402"/>
        <end position="437"/>
    </location>
</feature>
<dbReference type="GO" id="GO:0008270">
    <property type="term" value="F:zinc ion binding"/>
    <property type="evidence" value="ECO:0007669"/>
    <property type="project" value="UniProtKB-KW"/>
</dbReference>
<dbReference type="CDD" id="cd15669">
    <property type="entry name" value="ePHD_PHF7_G2E3_like"/>
    <property type="match status" value="1"/>
</dbReference>
<dbReference type="Pfam" id="PF26054">
    <property type="entry name" value="PHD_G2E3"/>
    <property type="match status" value="1"/>
</dbReference>
<feature type="region of interest" description="Disordered" evidence="10">
    <location>
        <begin position="532"/>
        <end position="592"/>
    </location>
</feature>
<keyword evidence="4" id="KW-0479">Metal-binding</keyword>
<keyword evidence="8" id="KW-0539">Nucleus</keyword>
<keyword evidence="6" id="KW-0833">Ubl conjugation pathway</keyword>
<feature type="compositionally biased region" description="Low complexity" evidence="10">
    <location>
        <begin position="532"/>
        <end position="544"/>
    </location>
</feature>
<feature type="domain" description="RING-type" evidence="11">
    <location>
        <begin position="129"/>
        <end position="181"/>
    </location>
</feature>
<feature type="compositionally biased region" description="Basic and acidic residues" evidence="10">
    <location>
        <begin position="319"/>
        <end position="330"/>
    </location>
</feature>
<dbReference type="STRING" id="30019.A0A0M5J5U3"/>
<protein>
    <submittedName>
        <fullName evidence="13">CG9576</fullName>
    </submittedName>
</protein>
<feature type="compositionally biased region" description="Low complexity" evidence="10">
    <location>
        <begin position="408"/>
        <end position="417"/>
    </location>
</feature>
<evidence type="ECO:0000256" key="9">
    <source>
        <dbReference type="PROSITE-ProRule" id="PRU00175"/>
    </source>
</evidence>
<name>A0A0M5J5U3_DROBS</name>
<dbReference type="OrthoDB" id="512616at2759"/>
<keyword evidence="5 9" id="KW-0863">Zinc-finger</keyword>
<organism evidence="13 14">
    <name type="scientific">Drosophila busckii</name>
    <name type="common">Fruit fly</name>
    <dbReference type="NCBI Taxonomy" id="30019"/>
    <lineage>
        <taxon>Eukaryota</taxon>
        <taxon>Metazoa</taxon>
        <taxon>Ecdysozoa</taxon>
        <taxon>Arthropoda</taxon>
        <taxon>Hexapoda</taxon>
        <taxon>Insecta</taxon>
        <taxon>Pterygota</taxon>
        <taxon>Neoptera</taxon>
        <taxon>Endopterygota</taxon>
        <taxon>Diptera</taxon>
        <taxon>Brachycera</taxon>
        <taxon>Muscomorpha</taxon>
        <taxon>Ephydroidea</taxon>
        <taxon>Drosophilidae</taxon>
        <taxon>Drosophila</taxon>
    </lineage>
</organism>
<dbReference type="OMA" id="DTYVCET"/>
<dbReference type="Proteomes" id="UP000494163">
    <property type="component" value="Chromosome X"/>
</dbReference>
<dbReference type="EMBL" id="CP012528">
    <property type="protein sequence ID" value="ALC48461.1"/>
    <property type="molecule type" value="Genomic_DNA"/>
</dbReference>
<dbReference type="InterPro" id="IPR013083">
    <property type="entry name" value="Znf_RING/FYVE/PHD"/>
</dbReference>
<keyword evidence="3" id="KW-0808">Transferase</keyword>
<feature type="region of interest" description="Disordered" evidence="10">
    <location>
        <begin position="481"/>
        <end position="506"/>
    </location>
</feature>
<dbReference type="SUPFAM" id="SSF57903">
    <property type="entry name" value="FYVE/PHD zinc finger"/>
    <property type="match status" value="1"/>
</dbReference>
<feature type="compositionally biased region" description="Polar residues" evidence="10">
    <location>
        <begin position="341"/>
        <end position="355"/>
    </location>
</feature>
<dbReference type="PROSITE" id="PS51805">
    <property type="entry name" value="EPHD"/>
    <property type="match status" value="1"/>
</dbReference>
<proteinExistence type="predicted"/>
<keyword evidence="7" id="KW-0862">Zinc</keyword>
<evidence type="ECO:0000256" key="8">
    <source>
        <dbReference type="ARBA" id="ARBA00023242"/>
    </source>
</evidence>
<dbReference type="SMR" id="A0A0M5J5U3"/>
<dbReference type="GO" id="GO:0005634">
    <property type="term" value="C:nucleus"/>
    <property type="evidence" value="ECO:0007669"/>
    <property type="project" value="TreeGrafter"/>
</dbReference>
<gene>
    <name evidence="13" type="ORF">Dbus_chrXg317</name>
</gene>
<evidence type="ECO:0000256" key="5">
    <source>
        <dbReference type="ARBA" id="ARBA00022771"/>
    </source>
</evidence>
<comment type="subcellular location">
    <subcellularLocation>
        <location evidence="1">Nucleus</location>
    </subcellularLocation>
</comment>
<keyword evidence="14" id="KW-1185">Reference proteome</keyword>
<evidence type="ECO:0000256" key="6">
    <source>
        <dbReference type="ARBA" id="ARBA00022786"/>
    </source>
</evidence>
<evidence type="ECO:0000256" key="7">
    <source>
        <dbReference type="ARBA" id="ARBA00022833"/>
    </source>
</evidence>
<dbReference type="PROSITE" id="PS50089">
    <property type="entry name" value="ZF_RING_2"/>
    <property type="match status" value="1"/>
</dbReference>
<comment type="pathway">
    <text evidence="2">Protein modification; protein ubiquitination.</text>
</comment>
<feature type="region of interest" description="Disordered" evidence="10">
    <location>
        <begin position="319"/>
        <end position="356"/>
    </location>
</feature>
<sequence length="592" mass="65611">MDKCIFCLQPDGNELQLGEFYKRADVCVHHNCLYLTSNLVQRGRSRDGIIGFLLKDIKSEAQRVRSLVCRYCHRSGANIGCCIASCRSTFHTQCGIKNGAQNQFIGSYKSFCRHHVIAYKERPTPDEPCNICFNPLLASGERFQLTKHLHGKCCMNGWYHKDCLQRYANTAGYFFKCPLCNNMEQFRNVAYWGISVPDRDAAWEQNDDYADQQEVPTDCTAVECKMPKGRAGSTSQLLYCHLCGSNPMHPKCTNFSSDNYCCNDCISIETDSDNEEELDPLNKLAIAANGTAKRRSVRVYESESDDDWIFDKLTMDSENAHKHRRPEPVRKPGKLALQPRQADNISEGPSSSSANKLHAIPVTATATAEKQTAPAVVPRTHITNGASSSAIKHSLPVTATTTVGKQSVPAAVPQQQATQITRRSRDKSPQATTKTTDLKPMDISCIAKRTRTTIGATSSESKPHSLAATATATVAEQAAPAVFPLPQHQARESRRRSRDKTPEATTKITEMKPMDISCIAKRTRTTIGATSTTTATAAEQAAPAVFPLPQHQARQSRRRSRDKTPQVTTRTTDLKPIDISCVARRTRGRSRK</sequence>
<evidence type="ECO:0000256" key="4">
    <source>
        <dbReference type="ARBA" id="ARBA00022723"/>
    </source>
</evidence>
<evidence type="ECO:0000313" key="13">
    <source>
        <dbReference type="EMBL" id="ALC48461.1"/>
    </source>
</evidence>
<accession>A0A0M5J5U3</accession>
<evidence type="ECO:0000259" key="11">
    <source>
        <dbReference type="PROSITE" id="PS50089"/>
    </source>
</evidence>
<reference evidence="13 14" key="1">
    <citation type="submission" date="2015-08" db="EMBL/GenBank/DDBJ databases">
        <title>Ancestral chromatin configuration constrains chromatin evolution on differentiating sex chromosomes in Drosophila.</title>
        <authorList>
            <person name="Zhou Q."/>
            <person name="Bachtrog D."/>
        </authorList>
    </citation>
    <scope>NUCLEOTIDE SEQUENCE [LARGE SCALE GENOMIC DNA]</scope>
    <source>
        <tissue evidence="13">Whole larvae</tissue>
    </source>
</reference>
<dbReference type="InterPro" id="IPR034732">
    <property type="entry name" value="EPHD"/>
</dbReference>
<evidence type="ECO:0000259" key="12">
    <source>
        <dbReference type="PROSITE" id="PS51805"/>
    </source>
</evidence>
<feature type="domain" description="PHD-type" evidence="12">
    <location>
        <begin position="1"/>
        <end position="116"/>
    </location>
</feature>
<dbReference type="PANTHER" id="PTHR12420">
    <property type="entry name" value="PHD FINGER PROTEIN"/>
    <property type="match status" value="1"/>
</dbReference>
<dbReference type="AlphaFoldDB" id="A0A0M5J5U3"/>
<dbReference type="InterPro" id="IPR059102">
    <property type="entry name" value="PHD_PHF7/G2E3-like"/>
</dbReference>
<dbReference type="InterPro" id="IPR011011">
    <property type="entry name" value="Znf_FYVE_PHD"/>
</dbReference>
<dbReference type="PANTHER" id="PTHR12420:SF42">
    <property type="entry name" value="G2_M PHASE-SPECIFIC E3 UBIQUITIN-PROTEIN LIGASE"/>
    <property type="match status" value="1"/>
</dbReference>
<evidence type="ECO:0000313" key="14">
    <source>
        <dbReference type="Proteomes" id="UP000494163"/>
    </source>
</evidence>